<evidence type="ECO:0000256" key="7">
    <source>
        <dbReference type="ARBA" id="ARBA00023065"/>
    </source>
</evidence>
<feature type="transmembrane region" description="Helical" evidence="13">
    <location>
        <begin position="527"/>
        <end position="547"/>
    </location>
</feature>
<dbReference type="Gene3D" id="1.10.287.820">
    <property type="entry name" value="Acid-sensing ion channel domain"/>
    <property type="match status" value="1"/>
</dbReference>
<dbReference type="eggNOG" id="KOG4294">
    <property type="taxonomic scope" value="Eukaryota"/>
</dbReference>
<keyword evidence="8 13" id="KW-0472">Membrane</keyword>
<evidence type="ECO:0000313" key="14">
    <source>
        <dbReference type="EMBL" id="EEN45927.1"/>
    </source>
</evidence>
<dbReference type="PRINTS" id="PR01078">
    <property type="entry name" value="AMINACHANNEL"/>
</dbReference>
<dbReference type="FunFam" id="1.10.287.770:FF:000001">
    <property type="entry name" value="Acid-sensing ion channel subunit 1"/>
    <property type="match status" value="1"/>
</dbReference>
<keyword evidence="3 12" id="KW-0894">Sodium channel</keyword>
<evidence type="ECO:0000256" key="13">
    <source>
        <dbReference type="SAM" id="Phobius"/>
    </source>
</evidence>
<dbReference type="Gene3D" id="1.10.287.770">
    <property type="entry name" value="YojJ-like"/>
    <property type="match status" value="1"/>
</dbReference>
<protein>
    <submittedName>
        <fullName evidence="14">Uncharacterized protein</fullName>
    </submittedName>
</protein>
<proteinExistence type="inferred from homology"/>
<keyword evidence="5 13" id="KW-1133">Transmembrane helix</keyword>
<dbReference type="InParanoid" id="C3ZNH4"/>
<dbReference type="Pfam" id="PF00858">
    <property type="entry name" value="ASC"/>
    <property type="match status" value="3"/>
</dbReference>
<keyword evidence="10 12" id="KW-0739">Sodium transport</keyword>
<keyword evidence="9" id="KW-0325">Glycoprotein</keyword>
<keyword evidence="6" id="KW-0915">Sodium</keyword>
<comment type="subcellular location">
    <subcellularLocation>
        <location evidence="1">Membrane</location>
        <topology evidence="1">Multi-pass membrane protein</topology>
    </subcellularLocation>
</comment>
<gene>
    <name evidence="14" type="ORF">BRAFLDRAFT_81956</name>
</gene>
<dbReference type="AlphaFoldDB" id="C3ZNH4"/>
<evidence type="ECO:0000256" key="1">
    <source>
        <dbReference type="ARBA" id="ARBA00004141"/>
    </source>
</evidence>
<organism>
    <name type="scientific">Branchiostoma floridae</name>
    <name type="common">Florida lancelet</name>
    <name type="synonym">Amphioxus</name>
    <dbReference type="NCBI Taxonomy" id="7739"/>
    <lineage>
        <taxon>Eukaryota</taxon>
        <taxon>Metazoa</taxon>
        <taxon>Chordata</taxon>
        <taxon>Cephalochordata</taxon>
        <taxon>Leptocardii</taxon>
        <taxon>Amphioxiformes</taxon>
        <taxon>Branchiostomatidae</taxon>
        <taxon>Branchiostoma</taxon>
    </lineage>
</organism>
<keyword evidence="11 12" id="KW-0407">Ion channel</keyword>
<feature type="transmembrane region" description="Helical" evidence="13">
    <location>
        <begin position="38"/>
        <end position="56"/>
    </location>
</feature>
<dbReference type="EMBL" id="GG666651">
    <property type="protein sequence ID" value="EEN45927.1"/>
    <property type="molecule type" value="Genomic_DNA"/>
</dbReference>
<keyword evidence="4 12" id="KW-0812">Transmembrane</keyword>
<evidence type="ECO:0000256" key="12">
    <source>
        <dbReference type="RuleBase" id="RU000679"/>
    </source>
</evidence>
<evidence type="ECO:0000256" key="8">
    <source>
        <dbReference type="ARBA" id="ARBA00023136"/>
    </source>
</evidence>
<keyword evidence="2 12" id="KW-0813">Transport</keyword>
<evidence type="ECO:0000256" key="11">
    <source>
        <dbReference type="ARBA" id="ARBA00023303"/>
    </source>
</evidence>
<evidence type="ECO:0000256" key="10">
    <source>
        <dbReference type="ARBA" id="ARBA00023201"/>
    </source>
</evidence>
<evidence type="ECO:0000256" key="9">
    <source>
        <dbReference type="ARBA" id="ARBA00023180"/>
    </source>
</evidence>
<accession>C3ZNH4</accession>
<dbReference type="PANTHER" id="PTHR11690:SF286">
    <property type="entry name" value="ACID-SENSING ION CHANNEL 5"/>
    <property type="match status" value="1"/>
</dbReference>
<evidence type="ECO:0000256" key="6">
    <source>
        <dbReference type="ARBA" id="ARBA00023053"/>
    </source>
</evidence>
<reference evidence="14" key="1">
    <citation type="journal article" date="2008" name="Nature">
        <title>The amphioxus genome and the evolution of the chordate karyotype.</title>
        <authorList>
            <consortium name="US DOE Joint Genome Institute (JGI-PGF)"/>
            <person name="Putnam N.H."/>
            <person name="Butts T."/>
            <person name="Ferrier D.E.K."/>
            <person name="Furlong R.F."/>
            <person name="Hellsten U."/>
            <person name="Kawashima T."/>
            <person name="Robinson-Rechavi M."/>
            <person name="Shoguchi E."/>
            <person name="Terry A."/>
            <person name="Yu J.-K."/>
            <person name="Benito-Gutierrez E.L."/>
            <person name="Dubchak I."/>
            <person name="Garcia-Fernandez J."/>
            <person name="Gibson-Brown J.J."/>
            <person name="Grigoriev I.V."/>
            <person name="Horton A.C."/>
            <person name="de Jong P.J."/>
            <person name="Jurka J."/>
            <person name="Kapitonov V.V."/>
            <person name="Kohara Y."/>
            <person name="Kuroki Y."/>
            <person name="Lindquist E."/>
            <person name="Lucas S."/>
            <person name="Osoegawa K."/>
            <person name="Pennacchio L.A."/>
            <person name="Salamov A.A."/>
            <person name="Satou Y."/>
            <person name="Sauka-Spengler T."/>
            <person name="Schmutz J."/>
            <person name="Shin-I T."/>
            <person name="Toyoda A."/>
            <person name="Bronner-Fraser M."/>
            <person name="Fujiyama A."/>
            <person name="Holland L.Z."/>
            <person name="Holland P.W.H."/>
            <person name="Satoh N."/>
            <person name="Rokhsar D.S."/>
        </authorList>
    </citation>
    <scope>NUCLEOTIDE SEQUENCE [LARGE SCALE GENOMIC DNA]</scope>
    <source>
        <strain evidence="14">S238N-H82</strain>
        <tissue evidence="14">Testes</tissue>
    </source>
</reference>
<evidence type="ECO:0000256" key="4">
    <source>
        <dbReference type="ARBA" id="ARBA00022692"/>
    </source>
</evidence>
<evidence type="ECO:0000256" key="2">
    <source>
        <dbReference type="ARBA" id="ARBA00022448"/>
    </source>
</evidence>
<evidence type="ECO:0000256" key="5">
    <source>
        <dbReference type="ARBA" id="ARBA00022989"/>
    </source>
</evidence>
<sequence length="581" mass="65220">MATYCSCEDGALDYEYASSTSLHGPGNIINAKRPAHRAIWVVLFLAAFSVAVWQITERFVAYFSYNTVTSMKVEFKDELDFPAVTICNFNKYQLSKVTPSELDYINEVLELSAGFLGDDVGELGFDYDDYDDEAAGFGPEEPDYSLNVSAIPANFDLADLTLNAGFVLDEATLQECKWRGKRCYADNFTHVFTSYGNCWTFNGDDKKRLKQTIPGSGNGLYLVIDVQQEQYTEKPPGGNSDAGLKFLVHPLSEPPKIDSQGTAVQPGTHVYASIQNILVSLSSVRNVTYCTPTQLTQCVKTVVGKLSNGQYPCFCPTPCVANTFPTFVSYAAWPSFSAQDYYIDRYNHTADYLQRNFVVMDLYYSQLNYQEYKNEIPPWGSCDPTRELDNYENYTKTGCLLECRADYVKEDCQCRTVSMPGNVTYCTPTQLTQCVKTVVGKLSNGQYPCFCPTPCVANTFPTFVSYAAWPSFSAQDYYIDRYNHTAEYLQRNFVVMDLYYSQLNYQEVIQQRQYTVGSFLGDFGGQLGLFLGASVITIAEFVAYIAMKVTQPCLSRHMRRTDTEMTSLGTDMKSSQSSALS</sequence>
<dbReference type="GO" id="GO:0016020">
    <property type="term" value="C:membrane"/>
    <property type="evidence" value="ECO:0007669"/>
    <property type="project" value="UniProtKB-SubCell"/>
</dbReference>
<keyword evidence="7 12" id="KW-0406">Ion transport</keyword>
<dbReference type="GO" id="GO:0005272">
    <property type="term" value="F:sodium channel activity"/>
    <property type="evidence" value="ECO:0007669"/>
    <property type="project" value="UniProtKB-KW"/>
</dbReference>
<name>C3ZNH4_BRAFL</name>
<dbReference type="Gene3D" id="2.60.470.10">
    <property type="entry name" value="Acid-sensing ion channels like domains"/>
    <property type="match status" value="1"/>
</dbReference>
<dbReference type="PANTHER" id="PTHR11690">
    <property type="entry name" value="AMILORIDE-SENSITIVE SODIUM CHANNEL-RELATED"/>
    <property type="match status" value="1"/>
</dbReference>
<evidence type="ECO:0000256" key="3">
    <source>
        <dbReference type="ARBA" id="ARBA00022461"/>
    </source>
</evidence>
<comment type="similarity">
    <text evidence="12">Belongs to the amiloride-sensitive sodium channel (TC 1.A.6) family.</text>
</comment>
<dbReference type="InterPro" id="IPR001873">
    <property type="entry name" value="ENaC"/>
</dbReference>